<keyword evidence="1" id="KW-0812">Transmembrane</keyword>
<evidence type="ECO:0000313" key="3">
    <source>
        <dbReference type="Proteomes" id="UP000772434"/>
    </source>
</evidence>
<organism evidence="2 3">
    <name type="scientific">Rhodocollybia butyracea</name>
    <dbReference type="NCBI Taxonomy" id="206335"/>
    <lineage>
        <taxon>Eukaryota</taxon>
        <taxon>Fungi</taxon>
        <taxon>Dikarya</taxon>
        <taxon>Basidiomycota</taxon>
        <taxon>Agaricomycotina</taxon>
        <taxon>Agaricomycetes</taxon>
        <taxon>Agaricomycetidae</taxon>
        <taxon>Agaricales</taxon>
        <taxon>Marasmiineae</taxon>
        <taxon>Omphalotaceae</taxon>
        <taxon>Rhodocollybia</taxon>
    </lineage>
</organism>
<dbReference type="Proteomes" id="UP000772434">
    <property type="component" value="Unassembled WGS sequence"/>
</dbReference>
<name>A0A9P5QAK8_9AGAR</name>
<keyword evidence="1" id="KW-0472">Membrane</keyword>
<dbReference type="OrthoDB" id="3029001at2759"/>
<feature type="transmembrane region" description="Helical" evidence="1">
    <location>
        <begin position="476"/>
        <end position="500"/>
    </location>
</feature>
<keyword evidence="1" id="KW-1133">Transmembrane helix</keyword>
<gene>
    <name evidence="2" type="ORF">BDP27DRAFT_1309318</name>
</gene>
<evidence type="ECO:0000256" key="1">
    <source>
        <dbReference type="SAM" id="Phobius"/>
    </source>
</evidence>
<accession>A0A9P5QAK8</accession>
<feature type="transmembrane region" description="Helical" evidence="1">
    <location>
        <begin position="438"/>
        <end position="456"/>
    </location>
</feature>
<comment type="caution">
    <text evidence="2">The sequence shown here is derived from an EMBL/GenBank/DDBJ whole genome shotgun (WGS) entry which is preliminary data.</text>
</comment>
<keyword evidence="3" id="KW-1185">Reference proteome</keyword>
<dbReference type="PANTHER" id="PTHR35043:SF7">
    <property type="entry name" value="TRANSCRIPTION FACTOR DOMAIN-CONTAINING PROTEIN"/>
    <property type="match status" value="1"/>
</dbReference>
<sequence length="542" mass="60753">MLIPHRSNTSEDVPEITEILLSSMAALAARDSTPDTCTDIHCRTTLQIIWSCISVLIACTWVSIHANIPIPNERRWRVFAERIFLMGVTLIAPEMMVFWACRDWYSARALAQRFKLHGWTTTHAFFALMGGFALYDDEKMVCVLRVMPLHISDSEGKKIQRFLDSDSPASSESELDVRSLLAYASLIGQINKDEIDHHSHSDGFSKLITVSQTTWLVIQLLARGIQRLEATELEIMTTAFAFINLLLYFFWWYKLQGVNSHFRIQLSRSAPHWHVGGEAVQVSSLGGFRPLLVSTRTGDLSTRQSQSSKELASPTLSTVQNAISQSMDQQVIFTWLVLQRSFQANFGERFEKSSTGGKAFWVVAYLFCCPVMLVMWLAFIATGEELDYVGKKIQPFEYHQGIELMRGSVLISCISATIFGAIHCTALGLTFSSYIERILWIIASSVVVGAPATWLITCWSAPYVPLIGYLVEKTAVVYFMILCPLLYTLARLTLIVLSLVTLQNLPHGALETVQSFFLSIQINVACSLHVVTRGSGTTYTIT</sequence>
<dbReference type="EMBL" id="JADNRY010000001">
    <property type="protein sequence ID" value="KAF9078264.1"/>
    <property type="molecule type" value="Genomic_DNA"/>
</dbReference>
<protein>
    <recommendedName>
        <fullName evidence="4">Transmembrane protein</fullName>
    </recommendedName>
</protein>
<feature type="transmembrane region" description="Helical" evidence="1">
    <location>
        <begin position="116"/>
        <end position="135"/>
    </location>
</feature>
<feature type="transmembrane region" description="Helical" evidence="1">
    <location>
        <begin position="359"/>
        <end position="381"/>
    </location>
</feature>
<evidence type="ECO:0000313" key="2">
    <source>
        <dbReference type="EMBL" id="KAF9078264.1"/>
    </source>
</evidence>
<dbReference type="AlphaFoldDB" id="A0A9P5QAK8"/>
<dbReference type="PANTHER" id="PTHR35043">
    <property type="entry name" value="TRANSCRIPTION FACTOR DOMAIN-CONTAINING PROTEIN"/>
    <property type="match status" value="1"/>
</dbReference>
<proteinExistence type="predicted"/>
<reference evidence="2" key="1">
    <citation type="submission" date="2020-11" db="EMBL/GenBank/DDBJ databases">
        <authorList>
            <consortium name="DOE Joint Genome Institute"/>
            <person name="Ahrendt S."/>
            <person name="Riley R."/>
            <person name="Andreopoulos W."/>
            <person name="Labutti K."/>
            <person name="Pangilinan J."/>
            <person name="Ruiz-Duenas F.J."/>
            <person name="Barrasa J.M."/>
            <person name="Sanchez-Garcia M."/>
            <person name="Camarero S."/>
            <person name="Miyauchi S."/>
            <person name="Serrano A."/>
            <person name="Linde D."/>
            <person name="Babiker R."/>
            <person name="Drula E."/>
            <person name="Ayuso-Fernandez I."/>
            <person name="Pacheco R."/>
            <person name="Padilla G."/>
            <person name="Ferreira P."/>
            <person name="Barriuso J."/>
            <person name="Kellner H."/>
            <person name="Castanera R."/>
            <person name="Alfaro M."/>
            <person name="Ramirez L."/>
            <person name="Pisabarro A.G."/>
            <person name="Kuo A."/>
            <person name="Tritt A."/>
            <person name="Lipzen A."/>
            <person name="He G."/>
            <person name="Yan M."/>
            <person name="Ng V."/>
            <person name="Cullen D."/>
            <person name="Martin F."/>
            <person name="Rosso M.-N."/>
            <person name="Henrissat B."/>
            <person name="Hibbett D."/>
            <person name="Martinez A.T."/>
            <person name="Grigoriev I.V."/>
        </authorList>
    </citation>
    <scope>NUCLEOTIDE SEQUENCE</scope>
    <source>
        <strain evidence="2">AH 40177</strain>
    </source>
</reference>
<feature type="transmembrane region" description="Helical" evidence="1">
    <location>
        <begin position="235"/>
        <end position="253"/>
    </location>
</feature>
<evidence type="ECO:0008006" key="4">
    <source>
        <dbReference type="Google" id="ProtNLM"/>
    </source>
</evidence>
<feature type="transmembrane region" description="Helical" evidence="1">
    <location>
        <begin position="409"/>
        <end position="431"/>
    </location>
</feature>
<feature type="transmembrane region" description="Helical" evidence="1">
    <location>
        <begin position="48"/>
        <end position="68"/>
    </location>
</feature>
<feature type="transmembrane region" description="Helical" evidence="1">
    <location>
        <begin position="83"/>
        <end position="104"/>
    </location>
</feature>